<evidence type="ECO:0000256" key="2">
    <source>
        <dbReference type="ARBA" id="ARBA00023015"/>
    </source>
</evidence>
<evidence type="ECO:0000256" key="5">
    <source>
        <dbReference type="ARBA" id="ARBA00023242"/>
    </source>
</evidence>
<feature type="compositionally biased region" description="Basic and acidic residues" evidence="7">
    <location>
        <begin position="211"/>
        <end position="221"/>
    </location>
</feature>
<feature type="region of interest" description="Disordered" evidence="7">
    <location>
        <begin position="470"/>
        <end position="490"/>
    </location>
</feature>
<evidence type="ECO:0000256" key="6">
    <source>
        <dbReference type="PROSITE-ProRule" id="PRU00176"/>
    </source>
</evidence>
<evidence type="ECO:0000313" key="12">
    <source>
        <dbReference type="Proteomes" id="UP001054252"/>
    </source>
</evidence>
<dbReference type="InterPro" id="IPR036879">
    <property type="entry name" value="TF_MADSbox_sf"/>
</dbReference>
<dbReference type="GO" id="GO:0046983">
    <property type="term" value="F:protein dimerization activity"/>
    <property type="evidence" value="ECO:0007669"/>
    <property type="project" value="InterPro"/>
</dbReference>
<evidence type="ECO:0000256" key="3">
    <source>
        <dbReference type="ARBA" id="ARBA00023125"/>
    </source>
</evidence>
<dbReference type="Pfam" id="PF00319">
    <property type="entry name" value="SRF-TF"/>
    <property type="match status" value="1"/>
</dbReference>
<keyword evidence="4" id="KW-0804">Transcription</keyword>
<dbReference type="PANTHER" id="PTHR33116">
    <property type="entry name" value="REVERSE TRANSCRIPTASE ZINC-BINDING DOMAIN-CONTAINING PROTEIN-RELATED-RELATED"/>
    <property type="match status" value="1"/>
</dbReference>
<dbReference type="PROSITE" id="PS50102">
    <property type="entry name" value="RRM"/>
    <property type="match status" value="1"/>
</dbReference>
<keyword evidence="3" id="KW-0238">DNA-binding</keyword>
<feature type="region of interest" description="Disordered" evidence="7">
    <location>
        <begin position="1"/>
        <end position="47"/>
    </location>
</feature>
<feature type="compositionally biased region" description="Basic and acidic residues" evidence="7">
    <location>
        <begin position="687"/>
        <end position="696"/>
    </location>
</feature>
<feature type="domain" description="Reverse transcriptase" evidence="10">
    <location>
        <begin position="1245"/>
        <end position="1523"/>
    </location>
</feature>
<proteinExistence type="predicted"/>
<comment type="subcellular location">
    <subcellularLocation>
        <location evidence="1">Nucleus</location>
    </subcellularLocation>
</comment>
<feature type="compositionally biased region" description="Basic and acidic residues" evidence="7">
    <location>
        <begin position="470"/>
        <end position="481"/>
    </location>
</feature>
<dbReference type="EMBL" id="BPVZ01000003">
    <property type="protein sequence ID" value="GKU89475.1"/>
    <property type="molecule type" value="Genomic_DNA"/>
</dbReference>
<dbReference type="SUPFAM" id="SSF54928">
    <property type="entry name" value="RNA-binding domain, RBD"/>
    <property type="match status" value="1"/>
</dbReference>
<keyword evidence="12" id="KW-1185">Reference proteome</keyword>
<dbReference type="PROSITE" id="PS50066">
    <property type="entry name" value="MADS_BOX_2"/>
    <property type="match status" value="1"/>
</dbReference>
<dbReference type="GO" id="GO:0005634">
    <property type="term" value="C:nucleus"/>
    <property type="evidence" value="ECO:0007669"/>
    <property type="project" value="UniProtKB-SubCell"/>
</dbReference>
<dbReference type="PROSITE" id="PS50878">
    <property type="entry name" value="RT_POL"/>
    <property type="match status" value="1"/>
</dbReference>
<dbReference type="GO" id="GO:0003824">
    <property type="term" value="F:catalytic activity"/>
    <property type="evidence" value="ECO:0007669"/>
    <property type="project" value="InterPro"/>
</dbReference>
<gene>
    <name evidence="11" type="ORF">SLEP1_g3607</name>
</gene>
<evidence type="ECO:0000259" key="8">
    <source>
        <dbReference type="PROSITE" id="PS50066"/>
    </source>
</evidence>
<dbReference type="InterPro" id="IPR000477">
    <property type="entry name" value="RT_dom"/>
</dbReference>
<keyword evidence="6" id="KW-0694">RNA-binding</keyword>
<dbReference type="GO" id="GO:0003723">
    <property type="term" value="F:RNA binding"/>
    <property type="evidence" value="ECO:0007669"/>
    <property type="project" value="UniProtKB-UniRule"/>
</dbReference>
<feature type="domain" description="RRM" evidence="9">
    <location>
        <begin position="74"/>
        <end position="151"/>
    </location>
</feature>
<dbReference type="PRINTS" id="PR00404">
    <property type="entry name" value="MADSDOMAIN"/>
</dbReference>
<dbReference type="Proteomes" id="UP001054252">
    <property type="component" value="Unassembled WGS sequence"/>
</dbReference>
<keyword evidence="5" id="KW-0539">Nucleus</keyword>
<dbReference type="Pfam" id="PF00078">
    <property type="entry name" value="RVT_1"/>
    <property type="match status" value="1"/>
</dbReference>
<feature type="domain" description="MADS-box" evidence="8">
    <location>
        <begin position="1956"/>
        <end position="2016"/>
    </location>
</feature>
<accession>A0AAV5HRP7</accession>
<dbReference type="SUPFAM" id="SSF56219">
    <property type="entry name" value="DNase I-like"/>
    <property type="match status" value="1"/>
</dbReference>
<dbReference type="CDD" id="cd00265">
    <property type="entry name" value="MADS_MEF2_like"/>
    <property type="match status" value="1"/>
</dbReference>
<dbReference type="InterPro" id="IPR033896">
    <property type="entry name" value="MEF2-like_N"/>
</dbReference>
<dbReference type="InterPro" id="IPR035979">
    <property type="entry name" value="RBD_domain_sf"/>
</dbReference>
<evidence type="ECO:0000259" key="9">
    <source>
        <dbReference type="PROSITE" id="PS50102"/>
    </source>
</evidence>
<dbReference type="InterPro" id="IPR005135">
    <property type="entry name" value="Endo/exonuclease/phosphatase"/>
</dbReference>
<dbReference type="PANTHER" id="PTHR33116:SF78">
    <property type="entry name" value="OS12G0587133 PROTEIN"/>
    <property type="match status" value="1"/>
</dbReference>
<dbReference type="SUPFAM" id="SSF56672">
    <property type="entry name" value="DNA/RNA polymerases"/>
    <property type="match status" value="1"/>
</dbReference>
<dbReference type="Pfam" id="PF13966">
    <property type="entry name" value="zf-RVT"/>
    <property type="match status" value="1"/>
</dbReference>
<dbReference type="Gene3D" id="3.40.1810.10">
    <property type="entry name" value="Transcription factor, MADS-box"/>
    <property type="match status" value="1"/>
</dbReference>
<dbReference type="InterPro" id="IPR000504">
    <property type="entry name" value="RRM_dom"/>
</dbReference>
<dbReference type="Gene3D" id="3.60.10.10">
    <property type="entry name" value="Endonuclease/exonuclease/phosphatase"/>
    <property type="match status" value="1"/>
</dbReference>
<dbReference type="Gene3D" id="3.30.70.330">
    <property type="match status" value="1"/>
</dbReference>
<feature type="region of interest" description="Disordered" evidence="7">
    <location>
        <begin position="758"/>
        <end position="781"/>
    </location>
</feature>
<evidence type="ECO:0000313" key="11">
    <source>
        <dbReference type="EMBL" id="GKU89475.1"/>
    </source>
</evidence>
<dbReference type="InterPro" id="IPR012677">
    <property type="entry name" value="Nucleotide-bd_a/b_plait_sf"/>
</dbReference>
<organism evidence="11 12">
    <name type="scientific">Rubroshorea leprosula</name>
    <dbReference type="NCBI Taxonomy" id="152421"/>
    <lineage>
        <taxon>Eukaryota</taxon>
        <taxon>Viridiplantae</taxon>
        <taxon>Streptophyta</taxon>
        <taxon>Embryophyta</taxon>
        <taxon>Tracheophyta</taxon>
        <taxon>Spermatophyta</taxon>
        <taxon>Magnoliopsida</taxon>
        <taxon>eudicotyledons</taxon>
        <taxon>Gunneridae</taxon>
        <taxon>Pentapetalae</taxon>
        <taxon>rosids</taxon>
        <taxon>malvids</taxon>
        <taxon>Malvales</taxon>
        <taxon>Dipterocarpaceae</taxon>
        <taxon>Rubroshorea</taxon>
    </lineage>
</organism>
<comment type="caution">
    <text evidence="11">The sequence shown here is derived from an EMBL/GenBank/DDBJ whole genome shotgun (WGS) entry which is preliminary data.</text>
</comment>
<sequence>MRERGRERERGVVDGRRSLARRTTLNQERAGSRGRSRTRRWETVERRQRHHDQNQTRMWKNEGAYDKGLYKQATPYFFSNFPDDWSYADMWRTFRKFGRVYDIYSPNRRSRNGSRFGFVRFLDVRNRRELEMQLDQIWVGSQKLWVNTPRYDDVKKKEGERREYHDVAPKKQDRSYAEVVRGVQESRPKKGSDQMLNQEVERRPTSSRIKTKTEHGSSENRKVWKKKGIGKRWEGMEYNTKPEDYEWLKGCYVGTVHSVEMVRNLQEKFYMEGYFSCRIRAMGGKMVLLDCEEKEELKDLVEMASDWLSQWFKDVHPWTPESVTEERFVWIRCQGAPLNVWGLDFFAKMACSWGKFICLDDNTSKKVRFDIARFLISTPISNTISVLRQIQINGRKYNLKFTEEEFTNSFFSLKHDFFPAYQSDSEENEGWSTESEREKHGSVFAEECAQVNGSYLQEEDDDVAGWQRREMEKPREQDTSGKGKQCNTEENSLEHIQNLKEVECRVGTEEARLLQRDVAVSGRLGVVEGEYLGLCEQSELKEDSIKLGLGVKSRRTEGSSQLGLSKQDPTETGGKLNPQAENFDYEESINLGWTQTQKGKEIKSRSIIDGYSRNKEVEQNSLDGAEGDAFWNGFEEEQRGIEEWIKKQGEEGSTKKKRRIKMCSSVYAKSRAVGTGPKLKKGRRKQCKQDAEERSEPSFLPGSKGKFAGDSVGDSGIQNCNRWLKKQMKNNLAVEIWDLAKKLGAVAEDDREIIQRIEEMESRDSRDKAEKTTHGSGEARKRRQIRELVKKEKVEFLAIQETKLQVVDNCICRGVWGTDDMEWISKPAVGMSGGLLCVWNPKVLKLVEVIEGDNFIGVTGVWGEDKILVHILNIYSPCQVTGKRALWEELQRLILSRNGNWCLAGDFNAVRSIEERAGCKGMTVEMEEFDDFIHNAGLIDLPLVGRKFTWYNSNGKFMSRIDRFLISEGWFSVWGDVKQWGLRRSVSDHCPILLKEEKIDWGPKPFKFFDAWLEIPECKEIIRTAWNSREINGGKGYKLKEKLKMTKKALKDWSSKSMADVDRKISEAEGMIAEIDEQGEKSTLSDTNIENRRNCFLDLWKHLRIKERMWQQKSRMAWLKEGDANTKFFHRCVKGRNRRNEINFIQIKGVQHSGVLGIKKAVAEHFEKLFTEENWQRPRLDGISFNQISGVDNDLLTAAFSEVEIKQAIWDCGSSKSPGPDGFNFRFIKEMWGDIKAEIIEFVQEFHRLGRLARGSNASFIVLIPKVENPQRIEEFRPISLIGVMYKIIAKLLANRLRKVLPKIIGEQQMAFIGGRQLVDGVVIANEVIDEAKKKKKKSFLFKVDFEKAYDNVCWDFIDYMMRRMGFSTTWRNWIRECLASSSVSVLINGSPTNQFPVSKGIRQGDPLSPFLFLLVAEGLNGLVSSAVEKQLYKGVAVGNEGVSVSHLQFADDTIFFGEASEDNIGVIKSIMRTFELVSGLKINFGKSQLMGIGVEDNWRNKMAFRLCCKEGELPFKYLGIPVGGNHKRVAMWQPMVNSFKKKLTTWKGRFLSLGGRITLINSVLSSLPVFLMSVYLIPKGILYSIDKIRRSFLWGGGGEKRKIKWVSWDKVCKKKEEGGLGVRELRKFNLALLGKWWGRLAENKEGLWKRVIIGKYGERGGHWLDWIKEREGLGSTWWRDVCCIDKMDRERVGWLLEGFRIKLGDGKRVSFWWDNWCGVGYLANKYPRLYLISTGKDNKCHQMGNEGNEQWSWNLQWRRKLFEWENEEAKELQQLIEDKKIKQGRPDSWEWVHDKDGQYSTKTAYSILTKDQIETNEISTYKRIWNPKFPSKVSAFNWQLLLDRIPTKVNLVIRGIIGEAEDGKCVFCKEEDEDSKHLFLKCKITSWVWQECAKWWGTEVRLERDCWNSFQRFGKWSKDPKGDVKIKHRYSEVRHESSVDTFSRGRHFAISLRKMRRGKVVMKRIENAASRLVSFSKRRNGLLKKAFELSVLCDAEVAVITFSQKGRLYEFSSSEMCLRFSNAMDYRIFMLNFDNQLLAAIGKVQIKIGGVDGWRWVHDSDGNYVVKKAYEFLAPLESVLQGQLCRLVWCNLVPSKYWRNAVVFQNNGSFKEKLLDMVQIKSFSWIKSKNTGAMFSFHEWTDDPVACALEVRRHKKELKKYLKLKQGHI</sequence>
<dbReference type="SMART" id="SM00432">
    <property type="entry name" value="MADS"/>
    <property type="match status" value="1"/>
</dbReference>
<dbReference type="SUPFAM" id="SSF55455">
    <property type="entry name" value="SRF-like"/>
    <property type="match status" value="1"/>
</dbReference>
<protein>
    <submittedName>
        <fullName evidence="11">Uncharacterized protein</fullName>
    </submittedName>
</protein>
<dbReference type="InterPro" id="IPR043502">
    <property type="entry name" value="DNA/RNA_pol_sf"/>
</dbReference>
<dbReference type="InterPro" id="IPR002100">
    <property type="entry name" value="TF_MADSbox"/>
</dbReference>
<dbReference type="InterPro" id="IPR026960">
    <property type="entry name" value="RVT-Znf"/>
</dbReference>
<feature type="region of interest" description="Disordered" evidence="7">
    <location>
        <begin position="175"/>
        <end position="221"/>
    </location>
</feature>
<dbReference type="GO" id="GO:0045944">
    <property type="term" value="P:positive regulation of transcription by RNA polymerase II"/>
    <property type="evidence" value="ECO:0007669"/>
    <property type="project" value="InterPro"/>
</dbReference>
<keyword evidence="2" id="KW-0805">Transcription regulation</keyword>
<feature type="compositionally biased region" description="Basic and acidic residues" evidence="7">
    <location>
        <begin position="1"/>
        <end position="17"/>
    </location>
</feature>
<dbReference type="CDD" id="cd01650">
    <property type="entry name" value="RT_nLTR_like"/>
    <property type="match status" value="1"/>
</dbReference>
<evidence type="ECO:0000259" key="10">
    <source>
        <dbReference type="PROSITE" id="PS50878"/>
    </source>
</evidence>
<feature type="region of interest" description="Disordered" evidence="7">
    <location>
        <begin position="674"/>
        <end position="711"/>
    </location>
</feature>
<evidence type="ECO:0000256" key="7">
    <source>
        <dbReference type="SAM" id="MobiDB-lite"/>
    </source>
</evidence>
<reference evidence="11 12" key="1">
    <citation type="journal article" date="2021" name="Commun. Biol.">
        <title>The genome of Shorea leprosula (Dipterocarpaceae) highlights the ecological relevance of drought in aseasonal tropical rainforests.</title>
        <authorList>
            <person name="Ng K.K.S."/>
            <person name="Kobayashi M.J."/>
            <person name="Fawcett J.A."/>
            <person name="Hatakeyama M."/>
            <person name="Paape T."/>
            <person name="Ng C.H."/>
            <person name="Ang C.C."/>
            <person name="Tnah L.H."/>
            <person name="Lee C.T."/>
            <person name="Nishiyama T."/>
            <person name="Sese J."/>
            <person name="O'Brien M.J."/>
            <person name="Copetti D."/>
            <person name="Mohd Noor M.I."/>
            <person name="Ong R.C."/>
            <person name="Putra M."/>
            <person name="Sireger I.Z."/>
            <person name="Indrioko S."/>
            <person name="Kosugi Y."/>
            <person name="Izuno A."/>
            <person name="Isagi Y."/>
            <person name="Lee S.L."/>
            <person name="Shimizu K.K."/>
        </authorList>
    </citation>
    <scope>NUCLEOTIDE SEQUENCE [LARGE SCALE GENOMIC DNA]</scope>
    <source>
        <strain evidence="11">214</strain>
    </source>
</reference>
<evidence type="ECO:0000256" key="1">
    <source>
        <dbReference type="ARBA" id="ARBA00004123"/>
    </source>
</evidence>
<dbReference type="Pfam" id="PF03372">
    <property type="entry name" value="Exo_endo_phos"/>
    <property type="match status" value="1"/>
</dbReference>
<feature type="region of interest" description="Disordered" evidence="7">
    <location>
        <begin position="557"/>
        <end position="576"/>
    </location>
</feature>
<name>A0AAV5HRP7_9ROSI</name>
<dbReference type="InterPro" id="IPR036691">
    <property type="entry name" value="Endo/exonu/phosph_ase_sf"/>
</dbReference>
<dbReference type="GO" id="GO:0000977">
    <property type="term" value="F:RNA polymerase II transcription regulatory region sequence-specific DNA binding"/>
    <property type="evidence" value="ECO:0007669"/>
    <property type="project" value="InterPro"/>
</dbReference>
<evidence type="ECO:0000256" key="4">
    <source>
        <dbReference type="ARBA" id="ARBA00023163"/>
    </source>
</evidence>